<dbReference type="InterPro" id="IPR006115">
    <property type="entry name" value="6PGDH_NADP-bd"/>
</dbReference>
<dbReference type="NCBIfam" id="NF008592">
    <property type="entry name" value="PRK11559.1"/>
    <property type="match status" value="1"/>
</dbReference>
<evidence type="ECO:0000259" key="4">
    <source>
        <dbReference type="Pfam" id="PF03446"/>
    </source>
</evidence>
<reference evidence="6" key="1">
    <citation type="submission" date="2022-10" db="EMBL/GenBank/DDBJ databases">
        <title>Genome sequence of Actinomyces israelii ATCC 10048.</title>
        <authorList>
            <person name="Watt R.M."/>
            <person name="Tong W.M."/>
        </authorList>
    </citation>
    <scope>NUCLEOTIDE SEQUENCE</scope>
    <source>
        <strain evidence="6">ATCC 10048</strain>
    </source>
</reference>
<dbReference type="RefSeq" id="WP_043558119.1">
    <property type="nucleotide sequence ID" value="NZ_CAJPNG010000012.1"/>
</dbReference>
<dbReference type="SUPFAM" id="SSF51735">
    <property type="entry name" value="NAD(P)-binding Rossmann-fold domains"/>
    <property type="match status" value="1"/>
</dbReference>
<gene>
    <name evidence="6" type="primary">garR</name>
    <name evidence="6" type="ORF">OHJ16_00720</name>
</gene>
<evidence type="ECO:0000256" key="1">
    <source>
        <dbReference type="ARBA" id="ARBA00009080"/>
    </source>
</evidence>
<dbReference type="InterPro" id="IPR002204">
    <property type="entry name" value="3-OH-isobutyrate_DH-rel_CS"/>
</dbReference>
<keyword evidence="2 6" id="KW-0560">Oxidoreductase</keyword>
<feature type="domain" description="3-hydroxyisobutyrate dehydrogenase-like NAD-binding" evidence="5">
    <location>
        <begin position="167"/>
        <end position="286"/>
    </location>
</feature>
<evidence type="ECO:0000259" key="5">
    <source>
        <dbReference type="Pfam" id="PF14833"/>
    </source>
</evidence>
<evidence type="ECO:0000313" key="6">
    <source>
        <dbReference type="EMBL" id="MCZ0856572.1"/>
    </source>
</evidence>
<dbReference type="SUPFAM" id="SSF48179">
    <property type="entry name" value="6-phosphogluconate dehydrogenase C-terminal domain-like"/>
    <property type="match status" value="1"/>
</dbReference>
<dbReference type="Gene3D" id="3.40.50.720">
    <property type="entry name" value="NAD(P)-binding Rossmann-like Domain"/>
    <property type="match status" value="1"/>
</dbReference>
<dbReference type="InterPro" id="IPR036291">
    <property type="entry name" value="NAD(P)-bd_dom_sf"/>
</dbReference>
<evidence type="ECO:0000313" key="7">
    <source>
        <dbReference type="Proteomes" id="UP001072034"/>
    </source>
</evidence>
<dbReference type="InterPro" id="IPR013328">
    <property type="entry name" value="6PGD_dom2"/>
</dbReference>
<dbReference type="PIRSF" id="PIRSF000103">
    <property type="entry name" value="HIBADH"/>
    <property type="match status" value="1"/>
</dbReference>
<dbReference type="GO" id="GO:0008679">
    <property type="term" value="F:2-hydroxy-3-oxopropionate reductase activity"/>
    <property type="evidence" value="ECO:0007669"/>
    <property type="project" value="UniProtKB-EC"/>
</dbReference>
<dbReference type="PANTHER" id="PTHR43060:SF3">
    <property type="entry name" value="2-HYDROXY-3-OXOPROPIONATE REDUCTASE"/>
    <property type="match status" value="1"/>
</dbReference>
<protein>
    <submittedName>
        <fullName evidence="6">2-hydroxy-3-oxopropionate reductase</fullName>
        <ecNumber evidence="6">1.1.1.60</ecNumber>
    </submittedName>
</protein>
<proteinExistence type="inferred from homology"/>
<dbReference type="InterPro" id="IPR015815">
    <property type="entry name" value="HIBADH-related"/>
</dbReference>
<dbReference type="InterPro" id="IPR006398">
    <property type="entry name" value="Tartro_sem_red"/>
</dbReference>
<dbReference type="PROSITE" id="PS00895">
    <property type="entry name" value="3_HYDROXYISOBUT_DH"/>
    <property type="match status" value="1"/>
</dbReference>
<keyword evidence="3" id="KW-0520">NAD</keyword>
<feature type="domain" description="6-phosphogluconate dehydrogenase NADP-binding" evidence="4">
    <location>
        <begin position="2"/>
        <end position="164"/>
    </location>
</feature>
<accession>A0ABT4I5N6</accession>
<dbReference type="EC" id="1.1.1.60" evidence="6"/>
<dbReference type="PANTHER" id="PTHR43060">
    <property type="entry name" value="3-HYDROXYISOBUTYRATE DEHYDROGENASE-LIKE 1, MITOCHONDRIAL-RELATED"/>
    <property type="match status" value="1"/>
</dbReference>
<comment type="similarity">
    <text evidence="1">Belongs to the HIBADH-related family.</text>
</comment>
<sequence>MRIGFIGLGIMGRPMAINLLKAGHELVVSNRSPEPVAELVSHGARGAGTAREVAEQVELVLTMVPNGPQVLEVVEGDNGEDGVLAGAHEGMAFIDMSSIAPGVSQHVGELLAAKGVPMLDAPVSGGEPGAIEGSLAFMVGGPEDVFNTYRPVLEVMGGSVTRVGDLGAGNTAKLANQAIVAVNIAVLGEALVLAKRAGVDPRGVVDAIRGGLAGSKVLEQKAEKMLADEFAPGFRINLHIKDLNNALETGHAVGASLPLTAAVREMMTAIANDGHLLHDHSSLLAFYEGLAGTALAD</sequence>
<evidence type="ECO:0000256" key="2">
    <source>
        <dbReference type="ARBA" id="ARBA00023002"/>
    </source>
</evidence>
<dbReference type="Pfam" id="PF03446">
    <property type="entry name" value="NAD_binding_2"/>
    <property type="match status" value="1"/>
</dbReference>
<comment type="caution">
    <text evidence="6">The sequence shown here is derived from an EMBL/GenBank/DDBJ whole genome shotgun (WGS) entry which is preliminary data.</text>
</comment>
<keyword evidence="7" id="KW-1185">Reference proteome</keyword>
<organism evidence="6 7">
    <name type="scientific">Actinomyces israelii</name>
    <dbReference type="NCBI Taxonomy" id="1659"/>
    <lineage>
        <taxon>Bacteria</taxon>
        <taxon>Bacillati</taxon>
        <taxon>Actinomycetota</taxon>
        <taxon>Actinomycetes</taxon>
        <taxon>Actinomycetales</taxon>
        <taxon>Actinomycetaceae</taxon>
        <taxon>Actinomyces</taxon>
    </lineage>
</organism>
<dbReference type="InterPro" id="IPR008927">
    <property type="entry name" value="6-PGluconate_DH-like_C_sf"/>
</dbReference>
<name>A0ABT4I5N6_9ACTO</name>
<dbReference type="NCBIfam" id="TIGR01505">
    <property type="entry name" value="tartro_sem_red"/>
    <property type="match status" value="1"/>
</dbReference>
<dbReference type="EMBL" id="JAPTMY010000001">
    <property type="protein sequence ID" value="MCZ0856572.1"/>
    <property type="molecule type" value="Genomic_DNA"/>
</dbReference>
<dbReference type="InterPro" id="IPR029154">
    <property type="entry name" value="HIBADH-like_NADP-bd"/>
</dbReference>
<dbReference type="Gene3D" id="1.10.1040.10">
    <property type="entry name" value="N-(1-d-carboxylethyl)-l-norvaline Dehydrogenase, domain 2"/>
    <property type="match status" value="1"/>
</dbReference>
<dbReference type="Proteomes" id="UP001072034">
    <property type="component" value="Unassembled WGS sequence"/>
</dbReference>
<evidence type="ECO:0000256" key="3">
    <source>
        <dbReference type="ARBA" id="ARBA00023027"/>
    </source>
</evidence>
<dbReference type="Pfam" id="PF14833">
    <property type="entry name" value="NAD_binding_11"/>
    <property type="match status" value="1"/>
</dbReference>